<feature type="transmembrane region" description="Helical" evidence="1">
    <location>
        <begin position="156"/>
        <end position="175"/>
    </location>
</feature>
<dbReference type="Proteomes" id="UP000637628">
    <property type="component" value="Unassembled WGS sequence"/>
</dbReference>
<dbReference type="InterPro" id="IPR000160">
    <property type="entry name" value="GGDEF_dom"/>
</dbReference>
<name>A0ABQ3ZE81_9ACTN</name>
<feature type="transmembrane region" description="Helical" evidence="1">
    <location>
        <begin position="29"/>
        <end position="46"/>
    </location>
</feature>
<accession>A0ABQ3ZE81</accession>
<dbReference type="SMART" id="SM00267">
    <property type="entry name" value="GGDEF"/>
    <property type="match status" value="1"/>
</dbReference>
<dbReference type="InterPro" id="IPR029787">
    <property type="entry name" value="Nucleotide_cyclase"/>
</dbReference>
<feature type="transmembrane region" description="Helical" evidence="1">
    <location>
        <begin position="282"/>
        <end position="301"/>
    </location>
</feature>
<sequence>MPLLSLYAATNAVLVVLYGLLPAEMNRSWIFLLVTLGAMPAIAVALRRAPAGARQAWWLLLASMTLYNIGNVMWLWLVLADGRTTGDGSAAEFFLTGGSVLVLGSALIVVVQRGKRDIGGIIDSVISALALTGILWDTLLLPALSDQGATTGREAAVFVNVLVMAGTLGALLRISFAGSDALASVRLLTLAVGIALFGNVAGALAVDPATGARADWTNITYLAAYAALGCAALHPSVAAVTRPGEAPVDNLSTGRLAFLGTMMALSPLVGGGRVIFGLPTDGVLIAISSAALIPLVMIRIARLSSARRRAERALHRMATSDPLTGLPNRAACVDHLTEALASDPTGLAVLFCDLDGFKPVNDRLGHAAGDDLLVAVADHLRRDLRDGDLVSRFGGDEFVIITRGDQAVDVIADRIRTLAAHPLTAAGTEVRIGVSVGIAHAHPDDTTDGILTRADLAMYEAKKAKTIGALSLSVAA</sequence>
<evidence type="ECO:0000313" key="3">
    <source>
        <dbReference type="EMBL" id="GIE07844.1"/>
    </source>
</evidence>
<feature type="transmembrane region" description="Helical" evidence="1">
    <location>
        <begin position="118"/>
        <end position="136"/>
    </location>
</feature>
<proteinExistence type="predicted"/>
<keyword evidence="4" id="KW-1185">Reference proteome</keyword>
<protein>
    <recommendedName>
        <fullName evidence="2">GGDEF domain-containing protein</fullName>
    </recommendedName>
</protein>
<dbReference type="PANTHER" id="PTHR46663:SF4">
    <property type="entry name" value="DIGUANYLATE CYCLASE DGCT-RELATED"/>
    <property type="match status" value="1"/>
</dbReference>
<dbReference type="InterPro" id="IPR052163">
    <property type="entry name" value="DGC-Regulatory_Protein"/>
</dbReference>
<dbReference type="Pfam" id="PF00990">
    <property type="entry name" value="GGDEF"/>
    <property type="match status" value="1"/>
</dbReference>
<keyword evidence="1" id="KW-0472">Membrane</keyword>
<dbReference type="PANTHER" id="PTHR46663">
    <property type="entry name" value="DIGUANYLATE CYCLASE DGCT-RELATED"/>
    <property type="match status" value="1"/>
</dbReference>
<dbReference type="NCBIfam" id="TIGR00254">
    <property type="entry name" value="GGDEF"/>
    <property type="match status" value="1"/>
</dbReference>
<keyword evidence="1" id="KW-0812">Transmembrane</keyword>
<feature type="transmembrane region" description="Helical" evidence="1">
    <location>
        <begin position="187"/>
        <end position="206"/>
    </location>
</feature>
<dbReference type="PROSITE" id="PS50887">
    <property type="entry name" value="GGDEF"/>
    <property type="match status" value="1"/>
</dbReference>
<evidence type="ECO:0000256" key="1">
    <source>
        <dbReference type="SAM" id="Phobius"/>
    </source>
</evidence>
<reference evidence="3 4" key="1">
    <citation type="submission" date="2021-01" db="EMBL/GenBank/DDBJ databases">
        <title>Whole genome shotgun sequence of Actinoplanes durhamensis NBRC 14914.</title>
        <authorList>
            <person name="Komaki H."/>
            <person name="Tamura T."/>
        </authorList>
    </citation>
    <scope>NUCLEOTIDE SEQUENCE [LARGE SCALE GENOMIC DNA]</scope>
    <source>
        <strain evidence="3 4">NBRC 14914</strain>
    </source>
</reference>
<feature type="transmembrane region" description="Helical" evidence="1">
    <location>
        <begin position="91"/>
        <end position="111"/>
    </location>
</feature>
<feature type="transmembrane region" description="Helical" evidence="1">
    <location>
        <begin position="218"/>
        <end position="235"/>
    </location>
</feature>
<evidence type="ECO:0000259" key="2">
    <source>
        <dbReference type="PROSITE" id="PS50887"/>
    </source>
</evidence>
<organism evidence="3 4">
    <name type="scientific">Paractinoplanes durhamensis</name>
    <dbReference type="NCBI Taxonomy" id="113563"/>
    <lineage>
        <taxon>Bacteria</taxon>
        <taxon>Bacillati</taxon>
        <taxon>Actinomycetota</taxon>
        <taxon>Actinomycetes</taxon>
        <taxon>Micromonosporales</taxon>
        <taxon>Micromonosporaceae</taxon>
        <taxon>Paractinoplanes</taxon>
    </lineage>
</organism>
<feature type="transmembrane region" description="Helical" evidence="1">
    <location>
        <begin position="58"/>
        <end position="79"/>
    </location>
</feature>
<dbReference type="EMBL" id="BOML01000090">
    <property type="protein sequence ID" value="GIE07844.1"/>
    <property type="molecule type" value="Genomic_DNA"/>
</dbReference>
<feature type="domain" description="GGDEF" evidence="2">
    <location>
        <begin position="345"/>
        <end position="476"/>
    </location>
</feature>
<feature type="transmembrane region" description="Helical" evidence="1">
    <location>
        <begin position="256"/>
        <end position="276"/>
    </location>
</feature>
<dbReference type="CDD" id="cd01949">
    <property type="entry name" value="GGDEF"/>
    <property type="match status" value="1"/>
</dbReference>
<keyword evidence="1" id="KW-1133">Transmembrane helix</keyword>
<dbReference type="Gene3D" id="3.30.70.270">
    <property type="match status" value="1"/>
</dbReference>
<dbReference type="SUPFAM" id="SSF55073">
    <property type="entry name" value="Nucleotide cyclase"/>
    <property type="match status" value="1"/>
</dbReference>
<dbReference type="RefSeq" id="WP_203735674.1">
    <property type="nucleotide sequence ID" value="NZ_BAAATX010000049.1"/>
</dbReference>
<gene>
    <name evidence="3" type="ORF">Adu01nite_91940</name>
</gene>
<evidence type="ECO:0000313" key="4">
    <source>
        <dbReference type="Proteomes" id="UP000637628"/>
    </source>
</evidence>
<dbReference type="InterPro" id="IPR043128">
    <property type="entry name" value="Rev_trsase/Diguanyl_cyclase"/>
</dbReference>
<comment type="caution">
    <text evidence="3">The sequence shown here is derived from an EMBL/GenBank/DDBJ whole genome shotgun (WGS) entry which is preliminary data.</text>
</comment>